<gene>
    <name evidence="5" type="ORF">KIL84_014397</name>
</gene>
<organism evidence="5 6">
    <name type="scientific">Mauremys mutica</name>
    <name type="common">yellowpond turtle</name>
    <dbReference type="NCBI Taxonomy" id="74926"/>
    <lineage>
        <taxon>Eukaryota</taxon>
        <taxon>Metazoa</taxon>
        <taxon>Chordata</taxon>
        <taxon>Craniata</taxon>
        <taxon>Vertebrata</taxon>
        <taxon>Euteleostomi</taxon>
        <taxon>Archelosauria</taxon>
        <taxon>Testudinata</taxon>
        <taxon>Testudines</taxon>
        <taxon>Cryptodira</taxon>
        <taxon>Durocryptodira</taxon>
        <taxon>Testudinoidea</taxon>
        <taxon>Geoemydidae</taxon>
        <taxon>Geoemydinae</taxon>
        <taxon>Mauremys</taxon>
    </lineage>
</organism>
<evidence type="ECO:0000313" key="6">
    <source>
        <dbReference type="Proteomes" id="UP000827986"/>
    </source>
</evidence>
<dbReference type="GO" id="GO:0030036">
    <property type="term" value="P:actin cytoskeleton organization"/>
    <property type="evidence" value="ECO:0007669"/>
    <property type="project" value="TreeGrafter"/>
</dbReference>
<comment type="function">
    <text evidence="4">F-actin-capping proteins bind in a Ca(2+)-independent manner to the fast growing ends of actin filaments (barbed end) thereby blocking the exchange of subunits at these ends. Unlike other capping proteins (such as gelsolin and severin), these proteins do not sever actin filaments.</text>
</comment>
<keyword evidence="3 4" id="KW-0009">Actin-binding</keyword>
<dbReference type="InterPro" id="IPR002189">
    <property type="entry name" value="CapZ_alpha"/>
</dbReference>
<dbReference type="Gene3D" id="3.30.1140.60">
    <property type="entry name" value="F-actin capping protein, alpha subunit"/>
    <property type="match status" value="1"/>
</dbReference>
<keyword evidence="2 4" id="KW-0117">Actin capping</keyword>
<dbReference type="Proteomes" id="UP000827986">
    <property type="component" value="Unassembled WGS sequence"/>
</dbReference>
<dbReference type="AlphaFoldDB" id="A0A9D4B7M7"/>
<dbReference type="InterPro" id="IPR037282">
    <property type="entry name" value="CapZ_alpha/beta"/>
</dbReference>
<dbReference type="InterPro" id="IPR042276">
    <property type="entry name" value="CapZ_alpha/beta_2"/>
</dbReference>
<keyword evidence="6" id="KW-1185">Reference proteome</keyword>
<evidence type="ECO:0000256" key="4">
    <source>
        <dbReference type="RuleBase" id="RU365077"/>
    </source>
</evidence>
<evidence type="ECO:0000256" key="1">
    <source>
        <dbReference type="ARBA" id="ARBA00010479"/>
    </source>
</evidence>
<dbReference type="PRINTS" id="PR00191">
    <property type="entry name" value="FACTINCAPA"/>
</dbReference>
<dbReference type="EMBL" id="JAHDVG010000465">
    <property type="protein sequence ID" value="KAH1183781.1"/>
    <property type="molecule type" value="Genomic_DNA"/>
</dbReference>
<dbReference type="GO" id="GO:0051016">
    <property type="term" value="P:barbed-end actin filament capping"/>
    <property type="evidence" value="ECO:0007669"/>
    <property type="project" value="UniProtKB-UniRule"/>
</dbReference>
<name>A0A9D4B7M7_9SAUR</name>
<comment type="similarity">
    <text evidence="1 4">Belongs to the F-actin-capping protein alpha subunit family.</text>
</comment>
<dbReference type="SUPFAM" id="SSF90096">
    <property type="entry name" value="Subunits of heterodimeric actin filament capping protein Capz"/>
    <property type="match status" value="1"/>
</dbReference>
<reference evidence="5" key="1">
    <citation type="submission" date="2021-09" db="EMBL/GenBank/DDBJ databases">
        <title>The genome of Mauremys mutica provides insights into the evolution of semi-aquatic lifestyle.</title>
        <authorList>
            <person name="Gong S."/>
            <person name="Gao Y."/>
        </authorList>
    </citation>
    <scope>NUCLEOTIDE SEQUENCE</scope>
    <source>
        <strain evidence="5">MM-2020</strain>
        <tissue evidence="5">Muscle</tissue>
    </source>
</reference>
<dbReference type="Pfam" id="PF01267">
    <property type="entry name" value="F-actin_cap_A"/>
    <property type="match status" value="1"/>
</dbReference>
<comment type="subunit">
    <text evidence="4">Heterodimer of an alpha and a beta subunit.</text>
</comment>
<dbReference type="FunFam" id="3.90.1150.210:FF:000003">
    <property type="entry name" value="F-actin-capping protein subunit alpha"/>
    <property type="match status" value="1"/>
</dbReference>
<dbReference type="GO" id="GO:0051015">
    <property type="term" value="F:actin filament binding"/>
    <property type="evidence" value="ECO:0007669"/>
    <property type="project" value="TreeGrafter"/>
</dbReference>
<evidence type="ECO:0000256" key="3">
    <source>
        <dbReference type="ARBA" id="ARBA00023203"/>
    </source>
</evidence>
<sequence length="349" mass="40161">MDRMTREQPLSRQEKVKIVSSLLKQAPPEEFCEAFSDLRLLVGDDSLMCQEAASLCALHNKLHFTPVKRKECEVLLTRHNELEEKHFLDSQRQVSFKFDHLRKEASEFQAHPQEDEKGEAWRRALYESLKAYVSSHYPGGICSVFIKDTAIRKILIACIAGRLHRPSAFWNGLWKSEWTFTLTPTSTSTQVTGTIMVQAHYFEDGNIHLTVCKDVAESLPVTTETQTSQDFVKLLEDADNQFQDGLMEEYRRMSDTHLKAFRRQLPITHSMINWEKIVTAKIAFTTHTSEELPISPFKIPSKSTSSVFNITLAWNRNMTVAGDYCVKQSHCFKPPNLIPLKRMGRFTME</sequence>
<evidence type="ECO:0000313" key="5">
    <source>
        <dbReference type="EMBL" id="KAH1183781.1"/>
    </source>
</evidence>
<evidence type="ECO:0000256" key="2">
    <source>
        <dbReference type="ARBA" id="ARBA00022467"/>
    </source>
</evidence>
<accession>A0A9D4B7M7</accession>
<dbReference type="PANTHER" id="PTHR10653">
    <property type="entry name" value="F-ACTIN-CAPPING PROTEIN SUBUNIT ALPHA"/>
    <property type="match status" value="1"/>
</dbReference>
<dbReference type="GO" id="GO:0030863">
    <property type="term" value="C:cortical cytoskeleton"/>
    <property type="evidence" value="ECO:0007669"/>
    <property type="project" value="TreeGrafter"/>
</dbReference>
<dbReference type="InterPro" id="IPR042489">
    <property type="entry name" value="CapZ_alpha_1"/>
</dbReference>
<dbReference type="GO" id="GO:0008290">
    <property type="term" value="C:F-actin capping protein complex"/>
    <property type="evidence" value="ECO:0007669"/>
    <property type="project" value="UniProtKB-UniRule"/>
</dbReference>
<dbReference type="PANTHER" id="PTHR10653:SF2">
    <property type="entry name" value="F-ACTIN-CAPPING PROTEIN SUBUNIT ALPHA-2"/>
    <property type="match status" value="1"/>
</dbReference>
<proteinExistence type="inferred from homology"/>
<dbReference type="Gene3D" id="3.90.1150.210">
    <property type="entry name" value="F-actin capping protein, beta subunit"/>
    <property type="match status" value="1"/>
</dbReference>
<protein>
    <recommendedName>
        <fullName evidence="4">F-actin-capping protein subunit alpha</fullName>
    </recommendedName>
</protein>
<comment type="caution">
    <text evidence="5">The sequence shown here is derived from an EMBL/GenBank/DDBJ whole genome shotgun (WGS) entry which is preliminary data.</text>
</comment>